<dbReference type="PROSITE" id="PS00211">
    <property type="entry name" value="ABC_TRANSPORTER_1"/>
    <property type="match status" value="1"/>
</dbReference>
<dbReference type="RefSeq" id="XP_056541918.1">
    <property type="nucleotide sequence ID" value="XM_056689489.1"/>
</dbReference>
<dbReference type="GeneID" id="81428665"/>
<accession>A0A9W9I1J7</accession>
<evidence type="ECO:0000313" key="13">
    <source>
        <dbReference type="EMBL" id="KAJ5160360.1"/>
    </source>
</evidence>
<dbReference type="InterPro" id="IPR017871">
    <property type="entry name" value="ABC_transporter-like_CS"/>
</dbReference>
<feature type="transmembrane region" description="Helical" evidence="11">
    <location>
        <begin position="1169"/>
        <end position="1188"/>
    </location>
</feature>
<keyword evidence="3" id="KW-0813">Transport</keyword>
<feature type="compositionally biased region" description="Basic and acidic residues" evidence="10">
    <location>
        <begin position="1"/>
        <end position="22"/>
    </location>
</feature>
<sequence length="1467" mass="164076">MHVVHEEGPYEDPLHSIYEEQRTGASSPSSSNDTLAPPTSPRAEIDPADAQYITQLVSCDQQLSKIASRAIGPDHPALDPDNKEFDLSQWLRYIVQQLNREGILNSKASVYFRNVTVTGTGAALQLQQTVDGMLTSLLRPRETFNRGTKAPKQILKQFDGVLDSGELLIVLGRPGSGCSTLLKTLCGELYGLELDKNSEIHCNGIPQQTMQKEFKGEMVYNQEVDKHFPHLTVGQTLEFAATARTPSARVQGLSREEYARSFTKVMMAVFGLTHTYNTKVGNDTVRGVSGGERKRVSIAEMALARTPFAAWDNSTRGLDSATALHFVQSLRLAADIHDSTHAVAIYQASQAIYDLFDKAVVLYEGRQIYFGPANAAKAFFERQGWQCPSRQTTGDFLTSVTNPVERQARAGMENQVPRTPDEFEAYWHRSPEYQELQRIMKEHHDAVTSQSDNNIRQLKDQKLQAQADHTRSASPYLLSVPMQIKMNTKRAYQRVWNERTSTVTTFIGNCVIALIVGSVFYETPAATSNFYQKGAVLFYAVLLNALTAMTEINSLYSQRPIVEKHNTYAFYHPFTEAIAGILSDIPVKFLLAVAFNVILYFLSNLRREPSQFFIYFLINFIIMFVMSAIFRTMAAITKTVAQAMTLAGILILALVIYTGFVVPVPYMHPWFGWIHYLNPIYYAFEILVANEFHGRDFACSSIVPAYPNMQGDTFICSSKGAVAGQTTVSGDAYIWAAYHYSYTHVWRNFGILVAFLIGFLAIYFVCTELNSSTTSTAEVLVFRRGHEPKALKNGGADEEDGNNGPVVASSNENAQSGLPSLPPQRDLFTWRDVVYDIKIKGEPRRLLDNVSGWVKPGTLTALMGVSGAGKTTLLDVLAHRTTMGVITGDMFVNGKSLDSSFQRKTGYVQQQDLHLETATVRESLRFSAMLRQPASVPKEEKYAYVEEVISMLNMEEFAEAVVGVPGEGLNVEQRKLLTIGVELAAKPKLLLFLDEPTSGLDSQSSWAICNFLRKLADAGQAILCTIHQPSAILFEQFDQLLFLARGGKTVYFGPIGSNSRTLLDYFESHGARPCADDENPAEYMLEIVNAGTNPEGKAWFDLWTGSPQAAGVQKEIDRIHESKRDQPAHDPDQIPDPREQSEFAMPIMKQMPIVLTRVFQQYWRMPDYVMSKIMLGLCSGLFIGFSFFRPDHSLQGMQDQIFSLFMICAIFSSLVQQIIPLFLTQRALYEVRERPSKTYSWVAFMTSSILVEIPYQILMGVLVYGCYYYAVDGVQSSSRQGLALLFFLQFFVYASTFADMVIAALPDAETAGAIVTLLFSMSLTFNGVMQTPDAFPGFWIFMYRASPFTYWVGGVAANQMHGREIKCSNTEMSVFNPPSGATCGQYLEKYLSVAPGYLENPNATQSCAYCSLSTTDQYLSSVRMVWDERWRNFGIFWVYIAVDIAAAVALYYCFRVKKWNFGKQKAA</sequence>
<dbReference type="Pfam" id="PF19055">
    <property type="entry name" value="ABC2_membrane_7"/>
    <property type="match status" value="1"/>
</dbReference>
<dbReference type="InterPro" id="IPR003593">
    <property type="entry name" value="AAA+_ATPase"/>
</dbReference>
<evidence type="ECO:0000313" key="14">
    <source>
        <dbReference type="Proteomes" id="UP001149163"/>
    </source>
</evidence>
<keyword evidence="6" id="KW-0547">Nucleotide-binding</keyword>
<dbReference type="PROSITE" id="PS50893">
    <property type="entry name" value="ABC_TRANSPORTER_2"/>
    <property type="match status" value="2"/>
</dbReference>
<feature type="transmembrane region" description="Helical" evidence="11">
    <location>
        <begin position="745"/>
        <end position="766"/>
    </location>
</feature>
<evidence type="ECO:0000256" key="9">
    <source>
        <dbReference type="ARBA" id="ARBA00023136"/>
    </source>
</evidence>
<dbReference type="InterPro" id="IPR029481">
    <property type="entry name" value="ABC_trans_N"/>
</dbReference>
<evidence type="ECO:0000256" key="6">
    <source>
        <dbReference type="ARBA" id="ARBA00022741"/>
    </source>
</evidence>
<evidence type="ECO:0000259" key="12">
    <source>
        <dbReference type="PROSITE" id="PS50893"/>
    </source>
</evidence>
<feature type="transmembrane region" description="Helical" evidence="11">
    <location>
        <begin position="503"/>
        <end position="521"/>
    </location>
</feature>
<feature type="transmembrane region" description="Helical" evidence="11">
    <location>
        <begin position="1434"/>
        <end position="1454"/>
    </location>
</feature>
<feature type="transmembrane region" description="Helical" evidence="11">
    <location>
        <begin position="1200"/>
        <end position="1223"/>
    </location>
</feature>
<evidence type="ECO:0000256" key="2">
    <source>
        <dbReference type="ARBA" id="ARBA00006012"/>
    </source>
</evidence>
<name>A0A9W9I1J7_9EURO</name>
<dbReference type="SUPFAM" id="SSF52540">
    <property type="entry name" value="P-loop containing nucleoside triphosphate hydrolases"/>
    <property type="match status" value="2"/>
</dbReference>
<dbReference type="EMBL" id="JAPQKN010000004">
    <property type="protein sequence ID" value="KAJ5160360.1"/>
    <property type="molecule type" value="Genomic_DNA"/>
</dbReference>
<dbReference type="PANTHER" id="PTHR19241">
    <property type="entry name" value="ATP-BINDING CASSETTE TRANSPORTER"/>
    <property type="match status" value="1"/>
</dbReference>
<feature type="transmembrane region" description="Helical" evidence="11">
    <location>
        <begin position="613"/>
        <end position="634"/>
    </location>
</feature>
<reference evidence="13" key="2">
    <citation type="journal article" date="2023" name="IMA Fungus">
        <title>Comparative genomic study of the Penicillium genus elucidates a diverse pangenome and 15 lateral gene transfer events.</title>
        <authorList>
            <person name="Petersen C."/>
            <person name="Sorensen T."/>
            <person name="Nielsen M.R."/>
            <person name="Sondergaard T.E."/>
            <person name="Sorensen J.L."/>
            <person name="Fitzpatrick D.A."/>
            <person name="Frisvad J.C."/>
            <person name="Nielsen K.L."/>
        </authorList>
    </citation>
    <scope>NUCLEOTIDE SEQUENCE</scope>
    <source>
        <strain evidence="13">IBT 26290</strain>
    </source>
</reference>
<dbReference type="Pfam" id="PF01061">
    <property type="entry name" value="ABC2_membrane"/>
    <property type="match status" value="2"/>
</dbReference>
<comment type="similarity">
    <text evidence="2">Belongs to the ABC transporter superfamily. ABCG family. PDR (TC 3.A.1.205) subfamily.</text>
</comment>
<dbReference type="Gene3D" id="3.40.50.300">
    <property type="entry name" value="P-loop containing nucleotide triphosphate hydrolases"/>
    <property type="match status" value="2"/>
</dbReference>
<organism evidence="13 14">
    <name type="scientific">Penicillium canariense</name>
    <dbReference type="NCBI Taxonomy" id="189055"/>
    <lineage>
        <taxon>Eukaryota</taxon>
        <taxon>Fungi</taxon>
        <taxon>Dikarya</taxon>
        <taxon>Ascomycota</taxon>
        <taxon>Pezizomycotina</taxon>
        <taxon>Eurotiomycetes</taxon>
        <taxon>Eurotiomycetidae</taxon>
        <taxon>Eurotiales</taxon>
        <taxon>Aspergillaceae</taxon>
        <taxon>Penicillium</taxon>
    </lineage>
</organism>
<dbReference type="SMART" id="SM00382">
    <property type="entry name" value="AAA"/>
    <property type="match status" value="2"/>
</dbReference>
<comment type="caution">
    <text evidence="13">The sequence shown here is derived from an EMBL/GenBank/DDBJ whole genome shotgun (WGS) entry which is preliminary data.</text>
</comment>
<proteinExistence type="inferred from homology"/>
<dbReference type="GO" id="GO:0016887">
    <property type="term" value="F:ATP hydrolysis activity"/>
    <property type="evidence" value="ECO:0007669"/>
    <property type="project" value="InterPro"/>
</dbReference>
<feature type="transmembrane region" description="Helical" evidence="11">
    <location>
        <begin position="1311"/>
        <end position="1329"/>
    </location>
</feature>
<gene>
    <name evidence="13" type="ORF">N7482_007364</name>
</gene>
<keyword evidence="5 11" id="KW-0812">Transmembrane</keyword>
<feature type="transmembrane region" description="Helical" evidence="11">
    <location>
        <begin position="1244"/>
        <end position="1270"/>
    </location>
</feature>
<dbReference type="InterPro" id="IPR043926">
    <property type="entry name" value="ABCG_dom"/>
</dbReference>
<dbReference type="InterPro" id="IPR034001">
    <property type="entry name" value="ABCG_PDR_1"/>
</dbReference>
<reference evidence="13" key="1">
    <citation type="submission" date="2022-11" db="EMBL/GenBank/DDBJ databases">
        <authorList>
            <person name="Petersen C."/>
        </authorList>
    </citation>
    <scope>NUCLEOTIDE SEQUENCE</scope>
    <source>
        <strain evidence="13">IBT 26290</strain>
    </source>
</reference>
<evidence type="ECO:0000256" key="10">
    <source>
        <dbReference type="SAM" id="MobiDB-lite"/>
    </source>
</evidence>
<dbReference type="CDD" id="cd03232">
    <property type="entry name" value="ABCG_PDR_domain2"/>
    <property type="match status" value="1"/>
</dbReference>
<dbReference type="OrthoDB" id="245989at2759"/>
<dbReference type="InterPro" id="IPR010929">
    <property type="entry name" value="PDR_CDR_ABC"/>
</dbReference>
<feature type="domain" description="ABC transporter" evidence="12">
    <location>
        <begin position="138"/>
        <end position="389"/>
    </location>
</feature>
<keyword evidence="9 11" id="KW-0472">Membrane</keyword>
<keyword evidence="14" id="KW-1185">Reference proteome</keyword>
<dbReference type="FunFam" id="3.40.50.300:FF:000054">
    <property type="entry name" value="ABC multidrug transporter atrF"/>
    <property type="match status" value="1"/>
</dbReference>
<dbReference type="Pfam" id="PF00005">
    <property type="entry name" value="ABC_tran"/>
    <property type="match status" value="2"/>
</dbReference>
<feature type="compositionally biased region" description="Polar residues" evidence="10">
    <location>
        <begin position="23"/>
        <end position="34"/>
    </location>
</feature>
<evidence type="ECO:0000256" key="7">
    <source>
        <dbReference type="ARBA" id="ARBA00022840"/>
    </source>
</evidence>
<keyword evidence="8 11" id="KW-1133">Transmembrane helix</keyword>
<dbReference type="Pfam" id="PF06422">
    <property type="entry name" value="PDR_CDR"/>
    <property type="match status" value="1"/>
</dbReference>
<dbReference type="CDD" id="cd03233">
    <property type="entry name" value="ABCG_PDR_domain1"/>
    <property type="match status" value="1"/>
</dbReference>
<feature type="transmembrane region" description="Helical" evidence="11">
    <location>
        <begin position="536"/>
        <end position="556"/>
    </location>
</feature>
<dbReference type="GO" id="GO:0140359">
    <property type="term" value="F:ABC-type transporter activity"/>
    <property type="evidence" value="ECO:0007669"/>
    <property type="project" value="InterPro"/>
</dbReference>
<comment type="subcellular location">
    <subcellularLocation>
        <location evidence="1">Cell membrane</location>
        <topology evidence="1">Multi-pass membrane protein</topology>
    </subcellularLocation>
</comment>
<dbReference type="InterPro" id="IPR013525">
    <property type="entry name" value="ABC2_TM"/>
</dbReference>
<feature type="transmembrane region" description="Helical" evidence="11">
    <location>
        <begin position="1282"/>
        <end position="1304"/>
    </location>
</feature>
<dbReference type="Proteomes" id="UP001149163">
    <property type="component" value="Unassembled WGS sequence"/>
</dbReference>
<evidence type="ECO:0000256" key="3">
    <source>
        <dbReference type="ARBA" id="ARBA00022448"/>
    </source>
</evidence>
<protein>
    <recommendedName>
        <fullName evidence="12">ABC transporter domain-containing protein</fullName>
    </recommendedName>
</protein>
<evidence type="ECO:0000256" key="5">
    <source>
        <dbReference type="ARBA" id="ARBA00022692"/>
    </source>
</evidence>
<feature type="compositionally biased region" description="Polar residues" evidence="10">
    <location>
        <begin position="808"/>
        <end position="818"/>
    </location>
</feature>
<dbReference type="Pfam" id="PF14510">
    <property type="entry name" value="ABC_trans_N"/>
    <property type="match status" value="1"/>
</dbReference>
<dbReference type="InterPro" id="IPR027417">
    <property type="entry name" value="P-loop_NTPase"/>
</dbReference>
<evidence type="ECO:0000256" key="4">
    <source>
        <dbReference type="ARBA" id="ARBA00022475"/>
    </source>
</evidence>
<feature type="transmembrane region" description="Helical" evidence="11">
    <location>
        <begin position="577"/>
        <end position="601"/>
    </location>
</feature>
<dbReference type="InterPro" id="IPR003439">
    <property type="entry name" value="ABC_transporter-like_ATP-bd"/>
</dbReference>
<keyword evidence="7" id="KW-0067">ATP-binding</keyword>
<dbReference type="InterPro" id="IPR034003">
    <property type="entry name" value="ABCG_PDR_2"/>
</dbReference>
<dbReference type="GO" id="GO:0005524">
    <property type="term" value="F:ATP binding"/>
    <property type="evidence" value="ECO:0007669"/>
    <property type="project" value="UniProtKB-KW"/>
</dbReference>
<dbReference type="GO" id="GO:0005886">
    <property type="term" value="C:plasma membrane"/>
    <property type="evidence" value="ECO:0007669"/>
    <property type="project" value="UniProtKB-SubCell"/>
</dbReference>
<evidence type="ECO:0000256" key="1">
    <source>
        <dbReference type="ARBA" id="ARBA00004651"/>
    </source>
</evidence>
<feature type="region of interest" description="Disordered" evidence="10">
    <location>
        <begin position="791"/>
        <end position="823"/>
    </location>
</feature>
<evidence type="ECO:0000256" key="8">
    <source>
        <dbReference type="ARBA" id="ARBA00022989"/>
    </source>
</evidence>
<evidence type="ECO:0000256" key="11">
    <source>
        <dbReference type="SAM" id="Phobius"/>
    </source>
</evidence>
<feature type="region of interest" description="Disordered" evidence="10">
    <location>
        <begin position="1"/>
        <end position="44"/>
    </location>
</feature>
<feature type="transmembrane region" description="Helical" evidence="11">
    <location>
        <begin position="646"/>
        <end position="666"/>
    </location>
</feature>
<feature type="domain" description="ABC transporter" evidence="12">
    <location>
        <begin position="828"/>
        <end position="1070"/>
    </location>
</feature>
<keyword evidence="4" id="KW-1003">Cell membrane</keyword>